<evidence type="ECO:0000256" key="1">
    <source>
        <dbReference type="SAM" id="Coils"/>
    </source>
</evidence>
<evidence type="ECO:0000313" key="3">
    <source>
        <dbReference type="Proteomes" id="UP000184420"/>
    </source>
</evidence>
<dbReference type="Proteomes" id="UP000184420">
    <property type="component" value="Unassembled WGS sequence"/>
</dbReference>
<keyword evidence="1" id="KW-0175">Coiled coil</keyword>
<dbReference type="SUPFAM" id="SSF57997">
    <property type="entry name" value="Tropomyosin"/>
    <property type="match status" value="1"/>
</dbReference>
<organism evidence="2 3">
    <name type="scientific">Chitinophaga jiangningensis</name>
    <dbReference type="NCBI Taxonomy" id="1419482"/>
    <lineage>
        <taxon>Bacteria</taxon>
        <taxon>Pseudomonadati</taxon>
        <taxon>Bacteroidota</taxon>
        <taxon>Chitinophagia</taxon>
        <taxon>Chitinophagales</taxon>
        <taxon>Chitinophagaceae</taxon>
        <taxon>Chitinophaga</taxon>
    </lineage>
</organism>
<gene>
    <name evidence="2" type="ORF">SAMN05444266_102483</name>
</gene>
<dbReference type="STRING" id="1419482.SAMN05444266_102483"/>
<dbReference type="AlphaFoldDB" id="A0A1M6YU88"/>
<reference evidence="2 3" key="1">
    <citation type="submission" date="2016-11" db="EMBL/GenBank/DDBJ databases">
        <authorList>
            <person name="Jaros S."/>
            <person name="Januszkiewicz K."/>
            <person name="Wedrychowicz H."/>
        </authorList>
    </citation>
    <scope>NUCLEOTIDE SEQUENCE [LARGE SCALE GENOMIC DNA]</scope>
    <source>
        <strain evidence="2 3">DSM 27406</strain>
    </source>
</reference>
<name>A0A1M6YU88_9BACT</name>
<sequence>MFDDQEKFKGMLTEIVNAAVNDSLKKEFEVLDVSINQKFGKMEKKFEKRFGKVDKNLKIISGRLTTLEGRMDNLEGRMESIEGRMDNLEGRMESIEGEMKNVKVEMESMSQAVEYAGGRSDLACTHTFKLLEDTGRLGRQFDLLILALEKSCKVDLTDVKVITPVNPEHN</sequence>
<dbReference type="EMBL" id="FRBL01000002">
    <property type="protein sequence ID" value="SHL21632.1"/>
    <property type="molecule type" value="Genomic_DNA"/>
</dbReference>
<dbReference type="Gene3D" id="3.90.20.10">
    <property type="match status" value="1"/>
</dbReference>
<accession>A0A1M6YU88</accession>
<evidence type="ECO:0000313" key="2">
    <source>
        <dbReference type="EMBL" id="SHL21632.1"/>
    </source>
</evidence>
<proteinExistence type="predicted"/>
<dbReference type="Gene3D" id="1.20.5.110">
    <property type="match status" value="1"/>
</dbReference>
<dbReference type="RefSeq" id="WP_073079291.1">
    <property type="nucleotide sequence ID" value="NZ_FRBL01000002.1"/>
</dbReference>
<feature type="coiled-coil region" evidence="1">
    <location>
        <begin position="64"/>
        <end position="112"/>
    </location>
</feature>
<keyword evidence="3" id="KW-1185">Reference proteome</keyword>
<protein>
    <submittedName>
        <fullName evidence="2">Uncharacterized protein</fullName>
    </submittedName>
</protein>